<evidence type="ECO:0000259" key="1">
    <source>
        <dbReference type="SMART" id="SM00256"/>
    </source>
</evidence>
<feature type="domain" description="F-box" evidence="1">
    <location>
        <begin position="7"/>
        <end position="48"/>
    </location>
</feature>
<dbReference type="SUPFAM" id="SSF52047">
    <property type="entry name" value="RNI-like"/>
    <property type="match status" value="1"/>
</dbReference>
<organism evidence="2 3">
    <name type="scientific">Stylosanthes scabra</name>
    <dbReference type="NCBI Taxonomy" id="79078"/>
    <lineage>
        <taxon>Eukaryota</taxon>
        <taxon>Viridiplantae</taxon>
        <taxon>Streptophyta</taxon>
        <taxon>Embryophyta</taxon>
        <taxon>Tracheophyta</taxon>
        <taxon>Spermatophyta</taxon>
        <taxon>Magnoliopsida</taxon>
        <taxon>eudicotyledons</taxon>
        <taxon>Gunneridae</taxon>
        <taxon>Pentapetalae</taxon>
        <taxon>rosids</taxon>
        <taxon>fabids</taxon>
        <taxon>Fabales</taxon>
        <taxon>Fabaceae</taxon>
        <taxon>Papilionoideae</taxon>
        <taxon>50 kb inversion clade</taxon>
        <taxon>dalbergioids sensu lato</taxon>
        <taxon>Dalbergieae</taxon>
        <taxon>Pterocarpus clade</taxon>
        <taxon>Stylosanthes</taxon>
    </lineage>
</organism>
<dbReference type="SMART" id="SM00256">
    <property type="entry name" value="FBOX"/>
    <property type="match status" value="1"/>
</dbReference>
<protein>
    <recommendedName>
        <fullName evidence="1">F-box domain-containing protein</fullName>
    </recommendedName>
</protein>
<dbReference type="Pfam" id="PF24758">
    <property type="entry name" value="LRR_At5g56370"/>
    <property type="match status" value="1"/>
</dbReference>
<dbReference type="PANTHER" id="PTHR34145">
    <property type="entry name" value="OS02G0105600 PROTEIN"/>
    <property type="match status" value="1"/>
</dbReference>
<sequence length="529" mass="61236">MDYLSGLPKTILHDILAKLPYKDAAKTIALSKAWRDAWFSFPNLYVNCDDFITVHDVPIINSHRVSKMDILIDYVTKRLLRLCDQGLAIKEFKLNLSYLLDPPHGFSHHVDQWIQIASETGVNVLEIYLSNGSIGREYREDIWYDLPLCVIEAKSLTKLMLTGGIRVHQEFLNHSMKFSSMKMLSLSHVLFTHEGVIKHLISHCPLIEQLTVEHCSVYNHLSIEGPQVDRISRVKSLFLNGLQKLKKVDVQGIEEVHIDSPNLENLCYSHFKFEKWFLELFSKYPLLESLELCNCSVSEKINICSSQLKVLKLHDCSNLNEVNFNAPNLLSFDYCDYKNRHRDYKNPVISFLRGSNQLEVRVFTNLRFRYFYTLSRFIENMPRKILASLSLFIYELLPNYRYMPALLISSAPPRIKHLGFRVNSVPNSEAFFGPLISLLLSCCFPKTISFRCDGLKAFIEFFYEMLMGRKKGECYCSSANRKCWWHALKIVKISYSYSFMIDENADFKAVLDASRRSGGLESITFSLEL</sequence>
<dbReference type="Pfam" id="PF23622">
    <property type="entry name" value="LRR_At1g61320_AtMIF1"/>
    <property type="match status" value="1"/>
</dbReference>
<proteinExistence type="predicted"/>
<dbReference type="Pfam" id="PF00646">
    <property type="entry name" value="F-box"/>
    <property type="match status" value="1"/>
</dbReference>
<dbReference type="InterPro" id="IPR032675">
    <property type="entry name" value="LRR_dom_sf"/>
</dbReference>
<evidence type="ECO:0000313" key="2">
    <source>
        <dbReference type="EMBL" id="MED6207808.1"/>
    </source>
</evidence>
<dbReference type="SUPFAM" id="SSF81383">
    <property type="entry name" value="F-box domain"/>
    <property type="match status" value="1"/>
</dbReference>
<accession>A0ABU6YEY9</accession>
<keyword evidence="3" id="KW-1185">Reference proteome</keyword>
<gene>
    <name evidence="2" type="ORF">PIB30_039092</name>
</gene>
<reference evidence="2 3" key="1">
    <citation type="journal article" date="2023" name="Plants (Basel)">
        <title>Bridging the Gap: Combining Genomics and Transcriptomics Approaches to Understand Stylosanthes scabra, an Orphan Legume from the Brazilian Caatinga.</title>
        <authorList>
            <person name="Ferreira-Neto J.R.C."/>
            <person name="da Silva M.D."/>
            <person name="Binneck E."/>
            <person name="de Melo N.F."/>
            <person name="da Silva R.H."/>
            <person name="de Melo A.L.T.M."/>
            <person name="Pandolfi V."/>
            <person name="Bustamante F.O."/>
            <person name="Brasileiro-Vidal A.C."/>
            <person name="Benko-Iseppon A.M."/>
        </authorList>
    </citation>
    <scope>NUCLEOTIDE SEQUENCE [LARGE SCALE GENOMIC DNA]</scope>
    <source>
        <tissue evidence="2">Leaves</tissue>
    </source>
</reference>
<dbReference type="InterPro" id="IPR001810">
    <property type="entry name" value="F-box_dom"/>
</dbReference>
<dbReference type="Gene3D" id="3.80.10.10">
    <property type="entry name" value="Ribonuclease Inhibitor"/>
    <property type="match status" value="1"/>
</dbReference>
<name>A0ABU6YEY9_9FABA</name>
<dbReference type="EMBL" id="JASCZI010241860">
    <property type="protein sequence ID" value="MED6207808.1"/>
    <property type="molecule type" value="Genomic_DNA"/>
</dbReference>
<dbReference type="InterPro" id="IPR053772">
    <property type="entry name" value="At1g61320/At1g61330-like"/>
</dbReference>
<dbReference type="PANTHER" id="PTHR34145:SF28">
    <property type="entry name" value="F-BOX DOMAIN-CONTAINING PROTEIN"/>
    <property type="match status" value="1"/>
</dbReference>
<dbReference type="Proteomes" id="UP001341840">
    <property type="component" value="Unassembled WGS sequence"/>
</dbReference>
<comment type="caution">
    <text evidence="2">The sequence shown here is derived from an EMBL/GenBank/DDBJ whole genome shotgun (WGS) entry which is preliminary data.</text>
</comment>
<dbReference type="InterPro" id="IPR055411">
    <property type="entry name" value="LRR_FXL15/At3g58940/PEG3-like"/>
</dbReference>
<dbReference type="InterPro" id="IPR055357">
    <property type="entry name" value="LRR_At1g61320_AtMIF1"/>
</dbReference>
<dbReference type="InterPro" id="IPR036047">
    <property type="entry name" value="F-box-like_dom_sf"/>
</dbReference>
<evidence type="ECO:0000313" key="3">
    <source>
        <dbReference type="Proteomes" id="UP001341840"/>
    </source>
</evidence>